<name>A0A8T2SFM5_CERRI</name>
<dbReference type="InterPro" id="IPR023213">
    <property type="entry name" value="CAT-like_dom_sf"/>
</dbReference>
<dbReference type="Proteomes" id="UP000825935">
    <property type="component" value="Chromosome 20"/>
</dbReference>
<keyword evidence="1" id="KW-0808">Transferase</keyword>
<gene>
    <name evidence="2" type="ORF">KP509_20G022900</name>
</gene>
<evidence type="ECO:0000313" key="2">
    <source>
        <dbReference type="EMBL" id="KAH7331261.1"/>
    </source>
</evidence>
<dbReference type="PANTHER" id="PTHR31896:SF76">
    <property type="entry name" value="BAHD ACYLTRANSFERASE DCR"/>
    <property type="match status" value="1"/>
</dbReference>
<organism evidence="2 3">
    <name type="scientific">Ceratopteris richardii</name>
    <name type="common">Triangle waterfern</name>
    <dbReference type="NCBI Taxonomy" id="49495"/>
    <lineage>
        <taxon>Eukaryota</taxon>
        <taxon>Viridiplantae</taxon>
        <taxon>Streptophyta</taxon>
        <taxon>Embryophyta</taxon>
        <taxon>Tracheophyta</taxon>
        <taxon>Polypodiopsida</taxon>
        <taxon>Polypodiidae</taxon>
        <taxon>Polypodiales</taxon>
        <taxon>Pteridineae</taxon>
        <taxon>Pteridaceae</taxon>
        <taxon>Parkerioideae</taxon>
        <taxon>Ceratopteris</taxon>
    </lineage>
</organism>
<dbReference type="AlphaFoldDB" id="A0A8T2SFM5"/>
<evidence type="ECO:0000313" key="3">
    <source>
        <dbReference type="Proteomes" id="UP000825935"/>
    </source>
</evidence>
<dbReference type="OrthoDB" id="1862401at2759"/>
<dbReference type="Gene3D" id="3.30.559.10">
    <property type="entry name" value="Chloramphenicol acetyltransferase-like domain"/>
    <property type="match status" value="2"/>
</dbReference>
<dbReference type="EMBL" id="CM035425">
    <property type="protein sequence ID" value="KAH7331261.1"/>
    <property type="molecule type" value="Genomic_DNA"/>
</dbReference>
<reference evidence="2" key="1">
    <citation type="submission" date="2021-08" db="EMBL/GenBank/DDBJ databases">
        <title>WGS assembly of Ceratopteris richardii.</title>
        <authorList>
            <person name="Marchant D.B."/>
            <person name="Chen G."/>
            <person name="Jenkins J."/>
            <person name="Shu S."/>
            <person name="Leebens-Mack J."/>
            <person name="Grimwood J."/>
            <person name="Schmutz J."/>
            <person name="Soltis P."/>
            <person name="Soltis D."/>
            <person name="Chen Z.-H."/>
        </authorList>
    </citation>
    <scope>NUCLEOTIDE SEQUENCE</scope>
    <source>
        <strain evidence="2">Whitten #5841</strain>
        <tissue evidence="2">Leaf</tissue>
    </source>
</reference>
<accession>A0A8T2SFM5</accession>
<dbReference type="GO" id="GO:0016740">
    <property type="term" value="F:transferase activity"/>
    <property type="evidence" value="ECO:0007669"/>
    <property type="project" value="UniProtKB-KW"/>
</dbReference>
<sequence length="469" mass="52442">MAVMAFSAATATGKPDAVDTMVEVLQTSLVKPIKPTKRHIMYLSGVDNMLGYSLPNRTILFYRKEKTSSSAITDLQIAVSSVLVPYYPLAGRIILGDNSRHALDCNDEGVELIEARCDMDFAELERGNFDMHPNFRRLAPMDNATASNNPHDPIVSIQVTGFRGGLTVGFAVLHSAADGYSVWSFIKALSEVCRGKPLSLHPLHARILLKPEVFKNGAIFPKEERRSADEDVPQFAVQLSSEEQDNNMEPLKQKVIHFSSTMLSVLRKLGVAQGSDSEPGIFVSILGAYLWRRLVIAQRLEEKSTTYFRVSMDIRSRMIPPLTPSFFGNAVMGFPLTLTVGELINGDLSQVAYFIRCKLKEAEDDHIKKLLTARHDLDLTKYSQSRRKVMVRNASRFPIYDAGDFGWGKPEAVRPPWEEIEGHMTWYPGKEPKSIDVILAMTESTYTNFFSTDLHVGDPLSMFPLCRSS</sequence>
<keyword evidence="3" id="KW-1185">Reference proteome</keyword>
<dbReference type="PANTHER" id="PTHR31896">
    <property type="entry name" value="FAMILY REGULATORY PROTEIN, PUTATIVE (AFU_ORTHOLOGUE AFUA_3G14730)-RELATED"/>
    <property type="match status" value="1"/>
</dbReference>
<evidence type="ECO:0000256" key="1">
    <source>
        <dbReference type="ARBA" id="ARBA00022679"/>
    </source>
</evidence>
<comment type="caution">
    <text evidence="2">The sequence shown here is derived from an EMBL/GenBank/DDBJ whole genome shotgun (WGS) entry which is preliminary data.</text>
</comment>
<proteinExistence type="predicted"/>
<protein>
    <submittedName>
        <fullName evidence="2">Uncharacterized protein</fullName>
    </submittedName>
</protein>
<dbReference type="Pfam" id="PF02458">
    <property type="entry name" value="Transferase"/>
    <property type="match status" value="1"/>
</dbReference>
<dbReference type="InterPro" id="IPR051283">
    <property type="entry name" value="Sec_Metabolite_Acyltrans"/>
</dbReference>
<dbReference type="OMA" id="CICRGIS"/>